<reference evidence="2 3" key="1">
    <citation type="submission" date="2023-07" db="EMBL/GenBank/DDBJ databases">
        <title>Sequencing the genomes of 1000 actinobacteria strains.</title>
        <authorList>
            <person name="Klenk H.-P."/>
        </authorList>
    </citation>
    <scope>NUCLEOTIDE SEQUENCE [LARGE SCALE GENOMIC DNA]</scope>
    <source>
        <strain evidence="2 3">DSM 44710</strain>
    </source>
</reference>
<evidence type="ECO:0000313" key="2">
    <source>
        <dbReference type="EMBL" id="MDP9793476.1"/>
    </source>
</evidence>
<feature type="transmembrane region" description="Helical" evidence="1">
    <location>
        <begin position="210"/>
        <end position="230"/>
    </location>
</feature>
<feature type="transmembrane region" description="Helical" evidence="1">
    <location>
        <begin position="131"/>
        <end position="150"/>
    </location>
</feature>
<proteinExistence type="predicted"/>
<keyword evidence="3" id="KW-1185">Reference proteome</keyword>
<evidence type="ECO:0000256" key="1">
    <source>
        <dbReference type="SAM" id="Phobius"/>
    </source>
</evidence>
<gene>
    <name evidence="2" type="ORF">J2S43_001988</name>
</gene>
<feature type="transmembrane region" description="Helical" evidence="1">
    <location>
        <begin position="95"/>
        <end position="119"/>
    </location>
</feature>
<accession>A0ABT9MR16</accession>
<dbReference type="RefSeq" id="WP_306828523.1">
    <property type="nucleotide sequence ID" value="NZ_JAUSRA010000001.1"/>
</dbReference>
<dbReference type="Proteomes" id="UP001240984">
    <property type="component" value="Unassembled WGS sequence"/>
</dbReference>
<evidence type="ECO:0008006" key="4">
    <source>
        <dbReference type="Google" id="ProtNLM"/>
    </source>
</evidence>
<sequence length="448" mass="47318">MTIRLTLLELRRTWLPWLVAAMLFASWTMTSDGMDPRWPGLVNATVLGHRAALALLWPLALTIGVWIGRRDGAAGTAELVDVTPRRPRSRLALRAALLGTGLAAVYLAALAETIGLAVLDADTYWPSGWPWSLLTGALGIAAAGLLGLALGRRLPSLWTVPLTLVLSSALIFALEIVTRDRRAGALALLPSYLPDDGTAGEFLRISAATVAGQTIWFVALGAAGFLFYALPSRHRPAALLPGAAVLAAGLAGALLVLPPAARATTVDAGATALVCAEGTPRVCVTRAYEKTLPELTGPAREALAALSRLPDAPSALIQDEHAFGVKTIQDPATVRVRLTVDGTGALVTGGPTLVEDLLDGAGTLRCEDYTTQRADTRQRAARAVAAFWLLHRTEPPPSYMDDERVATAQAWDALHALPEAEQVTRVVALREAGLQCRADLFEILTGAA</sequence>
<keyword evidence="1" id="KW-1133">Transmembrane helix</keyword>
<keyword evidence="1" id="KW-0472">Membrane</keyword>
<name>A0ABT9MR16_9ACTN</name>
<organism evidence="2 3">
    <name type="scientific">Catenuloplanes nepalensis</name>
    <dbReference type="NCBI Taxonomy" id="587533"/>
    <lineage>
        <taxon>Bacteria</taxon>
        <taxon>Bacillati</taxon>
        <taxon>Actinomycetota</taxon>
        <taxon>Actinomycetes</taxon>
        <taxon>Micromonosporales</taxon>
        <taxon>Micromonosporaceae</taxon>
        <taxon>Catenuloplanes</taxon>
    </lineage>
</organism>
<protein>
    <recommendedName>
        <fullName evidence="4">ABC transporter permease</fullName>
    </recommendedName>
</protein>
<keyword evidence="1" id="KW-0812">Transmembrane</keyword>
<evidence type="ECO:0000313" key="3">
    <source>
        <dbReference type="Proteomes" id="UP001240984"/>
    </source>
</evidence>
<feature type="transmembrane region" description="Helical" evidence="1">
    <location>
        <begin position="157"/>
        <end position="177"/>
    </location>
</feature>
<feature type="transmembrane region" description="Helical" evidence="1">
    <location>
        <begin position="50"/>
        <end position="68"/>
    </location>
</feature>
<dbReference type="EMBL" id="JAUSRA010000001">
    <property type="protein sequence ID" value="MDP9793476.1"/>
    <property type="molecule type" value="Genomic_DNA"/>
</dbReference>
<feature type="transmembrane region" description="Helical" evidence="1">
    <location>
        <begin position="12"/>
        <end position="30"/>
    </location>
</feature>
<feature type="transmembrane region" description="Helical" evidence="1">
    <location>
        <begin position="237"/>
        <end position="257"/>
    </location>
</feature>
<comment type="caution">
    <text evidence="2">The sequence shown here is derived from an EMBL/GenBank/DDBJ whole genome shotgun (WGS) entry which is preliminary data.</text>
</comment>